<keyword evidence="2" id="KW-1185">Reference proteome</keyword>
<dbReference type="InterPro" id="IPR012933">
    <property type="entry name" value="HicA_mRNA_interferase"/>
</dbReference>
<evidence type="ECO:0000313" key="2">
    <source>
        <dbReference type="Proteomes" id="UP000494363"/>
    </source>
</evidence>
<organism evidence="1 2">
    <name type="scientific">Paraburkholderia humisilvae</name>
    <dbReference type="NCBI Taxonomy" id="627669"/>
    <lineage>
        <taxon>Bacteria</taxon>
        <taxon>Pseudomonadati</taxon>
        <taxon>Pseudomonadota</taxon>
        <taxon>Betaproteobacteria</taxon>
        <taxon>Burkholderiales</taxon>
        <taxon>Burkholderiaceae</taxon>
        <taxon>Paraburkholderia</taxon>
    </lineage>
</organism>
<evidence type="ECO:0000313" key="1">
    <source>
        <dbReference type="EMBL" id="CAB3775037.1"/>
    </source>
</evidence>
<dbReference type="Proteomes" id="UP000494363">
    <property type="component" value="Unassembled WGS sequence"/>
</dbReference>
<dbReference type="RefSeq" id="WP_175233434.1">
    <property type="nucleotide sequence ID" value="NZ_CADIKH010000238.1"/>
</dbReference>
<protein>
    <recommendedName>
        <fullName evidence="3">HicA protein</fullName>
    </recommendedName>
</protein>
<name>A0A6J5FC59_9BURK</name>
<dbReference type="Pfam" id="PF07927">
    <property type="entry name" value="HicA_toxin"/>
    <property type="match status" value="1"/>
</dbReference>
<proteinExistence type="predicted"/>
<dbReference type="GO" id="GO:0003729">
    <property type="term" value="F:mRNA binding"/>
    <property type="evidence" value="ECO:0007669"/>
    <property type="project" value="InterPro"/>
</dbReference>
<reference evidence="1 2" key="1">
    <citation type="submission" date="2020-04" db="EMBL/GenBank/DDBJ databases">
        <authorList>
            <person name="De Canck E."/>
        </authorList>
    </citation>
    <scope>NUCLEOTIDE SEQUENCE [LARGE SCALE GENOMIC DNA]</scope>
    <source>
        <strain evidence="1 2">LMG 29542</strain>
    </source>
</reference>
<gene>
    <name evidence="1" type="ORF">LMG29542_08419</name>
</gene>
<evidence type="ECO:0008006" key="3">
    <source>
        <dbReference type="Google" id="ProtNLM"/>
    </source>
</evidence>
<sequence length="84" mass="9500">MKTKHARTLAAIFAKPTLGSIVFADIEALVKSLGGDVIEREGSRVKILLDGQEWRCHRPHPGKEARRYQVEEAREFFERAGVKP</sequence>
<accession>A0A6J5FC59</accession>
<dbReference type="AlphaFoldDB" id="A0A6J5FC59"/>
<dbReference type="EMBL" id="CADIKH010000238">
    <property type="protein sequence ID" value="CAB3775037.1"/>
    <property type="molecule type" value="Genomic_DNA"/>
</dbReference>